<protein>
    <recommendedName>
        <fullName evidence="3">Retrotransposon Copia-like N-terminal domain-containing protein</fullName>
    </recommendedName>
</protein>
<dbReference type="Proteomes" id="UP000235392">
    <property type="component" value="Unassembled WGS sequence"/>
</dbReference>
<dbReference type="AlphaFoldDB" id="A0A2N5V7S7"/>
<evidence type="ECO:0000313" key="2">
    <source>
        <dbReference type="Proteomes" id="UP000235392"/>
    </source>
</evidence>
<name>A0A2N5V7S7_9BASI</name>
<proteinExistence type="predicted"/>
<organism evidence="1 2">
    <name type="scientific">Puccinia coronata f. sp. avenae</name>
    <dbReference type="NCBI Taxonomy" id="200324"/>
    <lineage>
        <taxon>Eukaryota</taxon>
        <taxon>Fungi</taxon>
        <taxon>Dikarya</taxon>
        <taxon>Basidiomycota</taxon>
        <taxon>Pucciniomycotina</taxon>
        <taxon>Pucciniomycetes</taxon>
        <taxon>Pucciniales</taxon>
        <taxon>Pucciniaceae</taxon>
        <taxon>Puccinia</taxon>
    </lineage>
</organism>
<sequence>MTEQSLMPNIPTLTNLNWVMWRISIEGYMKQHDLYSFILTTEVVPTDATKAKLFKTKQMKALGILQQYMRMTNYQRFKSKLTKDNLRVMWLKLESHYQLKEIANQAKVYNDFLGLRFKGTDMYQFISDLTGGQISNLCA</sequence>
<comment type="caution">
    <text evidence="1">The sequence shown here is derived from an EMBL/GenBank/DDBJ whole genome shotgun (WGS) entry which is preliminary data.</text>
</comment>
<evidence type="ECO:0000313" key="1">
    <source>
        <dbReference type="EMBL" id="PLW46051.1"/>
    </source>
</evidence>
<evidence type="ECO:0008006" key="3">
    <source>
        <dbReference type="Google" id="ProtNLM"/>
    </source>
</evidence>
<gene>
    <name evidence="1" type="ORF">PCASD_03462</name>
</gene>
<dbReference type="EMBL" id="PGCI01000043">
    <property type="protein sequence ID" value="PLW46051.1"/>
    <property type="molecule type" value="Genomic_DNA"/>
</dbReference>
<reference evidence="1 2" key="1">
    <citation type="submission" date="2017-11" db="EMBL/GenBank/DDBJ databases">
        <title>De novo assembly and phasing of dikaryotic genomes from two isolates of Puccinia coronata f. sp. avenae, the causal agent of oat crown rust.</title>
        <authorList>
            <person name="Miller M.E."/>
            <person name="Zhang Y."/>
            <person name="Omidvar V."/>
            <person name="Sperschneider J."/>
            <person name="Schwessinger B."/>
            <person name="Raley C."/>
            <person name="Palmer J.M."/>
            <person name="Garnica D."/>
            <person name="Upadhyaya N."/>
            <person name="Rathjen J."/>
            <person name="Taylor J.M."/>
            <person name="Park R.F."/>
            <person name="Dodds P.N."/>
            <person name="Hirsch C.D."/>
            <person name="Kianian S.F."/>
            <person name="Figueroa M."/>
        </authorList>
    </citation>
    <scope>NUCLEOTIDE SEQUENCE [LARGE SCALE GENOMIC DNA]</scope>
    <source>
        <strain evidence="1">12SD80</strain>
    </source>
</reference>
<accession>A0A2N5V7S7</accession>
<dbReference type="Pfam" id="PF14223">
    <property type="entry name" value="Retrotran_gag_2"/>
    <property type="match status" value="1"/>
</dbReference>